<dbReference type="AlphaFoldDB" id="A0A7G9QSI6"/>
<proteinExistence type="predicted"/>
<name>A0A7G9QSI6_9GAMM</name>
<protein>
    <recommendedName>
        <fullName evidence="3">HEAT repeat domain-containing protein</fullName>
    </recommendedName>
</protein>
<dbReference type="KEGG" id="tbv:H9L17_14250"/>
<organism evidence="1 2">
    <name type="scientific">Thermomonas brevis</name>
    <dbReference type="NCBI Taxonomy" id="215691"/>
    <lineage>
        <taxon>Bacteria</taxon>
        <taxon>Pseudomonadati</taxon>
        <taxon>Pseudomonadota</taxon>
        <taxon>Gammaproteobacteria</taxon>
        <taxon>Lysobacterales</taxon>
        <taxon>Lysobacteraceae</taxon>
        <taxon>Thermomonas</taxon>
    </lineage>
</organism>
<dbReference type="InterPro" id="IPR011989">
    <property type="entry name" value="ARM-like"/>
</dbReference>
<gene>
    <name evidence="1" type="ORF">H9L17_14250</name>
</gene>
<evidence type="ECO:0000313" key="2">
    <source>
        <dbReference type="Proteomes" id="UP000515977"/>
    </source>
</evidence>
<evidence type="ECO:0000313" key="1">
    <source>
        <dbReference type="EMBL" id="QNN46311.1"/>
    </source>
</evidence>
<dbReference type="Proteomes" id="UP000515977">
    <property type="component" value="Chromosome"/>
</dbReference>
<dbReference type="InterPro" id="IPR016024">
    <property type="entry name" value="ARM-type_fold"/>
</dbReference>
<sequence length="218" mass="25155">MTPEQELRNLAAKVTSPGSPLMDADIQKLNVDSELVSALENCFSSDRQEDLSLAFLFLGALLEKNKPSIFPVTFYEKLVPRVRALIQDKHSYVRYRALELFVWLRKNYSDYRTVMMENLVASDLGAKRIALANYETYANPGEVFPLVRFSTDSYAADYSMNSTQFYELRDSALQKVSDIVGINFCNERLTQPHEGTTVSWFDWGPFLEWWEINKRSYS</sequence>
<reference evidence="1 2" key="1">
    <citation type="submission" date="2020-08" db="EMBL/GenBank/DDBJ databases">
        <title>Genome sequence of Thermomonas brevis KACC 16975T.</title>
        <authorList>
            <person name="Hyun D.-W."/>
            <person name="Bae J.-W."/>
        </authorList>
    </citation>
    <scope>NUCLEOTIDE SEQUENCE [LARGE SCALE GENOMIC DNA]</scope>
    <source>
        <strain evidence="1 2">KACC 16975</strain>
    </source>
</reference>
<dbReference type="Gene3D" id="1.25.10.10">
    <property type="entry name" value="Leucine-rich Repeat Variant"/>
    <property type="match status" value="1"/>
</dbReference>
<accession>A0A7G9QSI6</accession>
<dbReference type="RefSeq" id="WP_187570077.1">
    <property type="nucleotide sequence ID" value="NZ_CP060711.1"/>
</dbReference>
<keyword evidence="2" id="KW-1185">Reference proteome</keyword>
<dbReference type="EMBL" id="CP060711">
    <property type="protein sequence ID" value="QNN46311.1"/>
    <property type="molecule type" value="Genomic_DNA"/>
</dbReference>
<evidence type="ECO:0008006" key="3">
    <source>
        <dbReference type="Google" id="ProtNLM"/>
    </source>
</evidence>
<dbReference type="SUPFAM" id="SSF48371">
    <property type="entry name" value="ARM repeat"/>
    <property type="match status" value="1"/>
</dbReference>